<dbReference type="InterPro" id="IPR001878">
    <property type="entry name" value="Znf_CCHC"/>
</dbReference>
<keyword evidence="1" id="KW-0862">Zinc</keyword>
<dbReference type="PANTHER" id="PTHR31286:SF178">
    <property type="entry name" value="DUF4283 DOMAIN-CONTAINING PROTEIN"/>
    <property type="match status" value="1"/>
</dbReference>
<dbReference type="PROSITE" id="PS50158">
    <property type="entry name" value="ZF_CCHC"/>
    <property type="match status" value="1"/>
</dbReference>
<organism evidence="4 5">
    <name type="scientific">Castilleja foliolosa</name>
    <dbReference type="NCBI Taxonomy" id="1961234"/>
    <lineage>
        <taxon>Eukaryota</taxon>
        <taxon>Viridiplantae</taxon>
        <taxon>Streptophyta</taxon>
        <taxon>Embryophyta</taxon>
        <taxon>Tracheophyta</taxon>
        <taxon>Spermatophyta</taxon>
        <taxon>Magnoliopsida</taxon>
        <taxon>eudicotyledons</taxon>
        <taxon>Gunneridae</taxon>
        <taxon>Pentapetalae</taxon>
        <taxon>asterids</taxon>
        <taxon>lamiids</taxon>
        <taxon>Lamiales</taxon>
        <taxon>Orobanchaceae</taxon>
        <taxon>Pedicularideae</taxon>
        <taxon>Castillejinae</taxon>
        <taxon>Castilleja</taxon>
    </lineage>
</organism>
<evidence type="ECO:0000256" key="2">
    <source>
        <dbReference type="SAM" id="MobiDB-lite"/>
    </source>
</evidence>
<reference evidence="5" key="1">
    <citation type="journal article" date="2024" name="IScience">
        <title>Strigolactones Initiate the Formation of Haustorium-like Structures in Castilleja.</title>
        <authorList>
            <person name="Buerger M."/>
            <person name="Peterson D."/>
            <person name="Chory J."/>
        </authorList>
    </citation>
    <scope>NUCLEOTIDE SEQUENCE [LARGE SCALE GENOMIC DNA]</scope>
</reference>
<evidence type="ECO:0000313" key="4">
    <source>
        <dbReference type="EMBL" id="KAL3635168.1"/>
    </source>
</evidence>
<dbReference type="InterPro" id="IPR040256">
    <property type="entry name" value="At4g02000-like"/>
</dbReference>
<evidence type="ECO:0000313" key="5">
    <source>
        <dbReference type="Proteomes" id="UP001632038"/>
    </source>
</evidence>
<dbReference type="PANTHER" id="PTHR31286">
    <property type="entry name" value="GLYCINE-RICH CELL WALL STRUCTURAL PROTEIN 1.8-LIKE"/>
    <property type="match status" value="1"/>
</dbReference>
<evidence type="ECO:0000259" key="3">
    <source>
        <dbReference type="PROSITE" id="PS50158"/>
    </source>
</evidence>
<evidence type="ECO:0000256" key="1">
    <source>
        <dbReference type="PROSITE-ProRule" id="PRU00047"/>
    </source>
</evidence>
<dbReference type="AlphaFoldDB" id="A0ABD3CYT3"/>
<keyword evidence="1" id="KW-0479">Metal-binding</keyword>
<dbReference type="Proteomes" id="UP001632038">
    <property type="component" value="Unassembled WGS sequence"/>
</dbReference>
<protein>
    <recommendedName>
        <fullName evidence="3">CCHC-type domain-containing protein</fullName>
    </recommendedName>
</protein>
<gene>
    <name evidence="4" type="ORF">CASFOL_019715</name>
</gene>
<feature type="domain" description="CCHC-type" evidence="3">
    <location>
        <begin position="200"/>
        <end position="215"/>
    </location>
</feature>
<feature type="region of interest" description="Disordered" evidence="2">
    <location>
        <begin position="431"/>
        <end position="464"/>
    </location>
</feature>
<dbReference type="InterPro" id="IPR025558">
    <property type="entry name" value="DUF4283"/>
</dbReference>
<comment type="caution">
    <text evidence="4">The sequence shown here is derived from an EMBL/GenBank/DDBJ whole genome shotgun (WGS) entry which is preliminary data.</text>
</comment>
<accession>A0ABD3CYT3</accession>
<keyword evidence="5" id="KW-1185">Reference proteome</keyword>
<proteinExistence type="predicted"/>
<dbReference type="GO" id="GO:0008270">
    <property type="term" value="F:zinc ion binding"/>
    <property type="evidence" value="ECO:0007669"/>
    <property type="project" value="UniProtKB-KW"/>
</dbReference>
<keyword evidence="1" id="KW-0863">Zinc-finger</keyword>
<dbReference type="InterPro" id="IPR025836">
    <property type="entry name" value="Zn_knuckle_CX2CX4HX4C"/>
</dbReference>
<dbReference type="EMBL" id="JAVIJP010000027">
    <property type="protein sequence ID" value="KAL3635168.1"/>
    <property type="molecule type" value="Genomic_DNA"/>
</dbReference>
<sequence>MEHNNNICNLEAMSLNVTSPPHSEPLDPSDKETTLITKVLTPKPTNMNALKATMIKAWNPSGKISSNLLSDNTMAFIFEERKDMEKVYNQAWTFRDHQMVVAKWPPDKALTEIDLTKTLFWVHIFGLPVCFINLENAKFIGDGIGKFVKEDLGPGQKWKYSLKMQIEIDTQEPLLGAMIFQVGGTKIKIEIRYERIVDFCYLCGHLGHKAIGCPNSGQEGCKSLGNESYGAWLKFENNHIPNPGFKQLKNPLNVKKVLNTNIADIFNREITGKFKMGPEITQIAPVIRHQNQGSNVKNLLSSTVEAIPGLDGEISEKVDLALKVAHIKGNSYQTTVVPCKNPIKGDGGPDAALNAQSNPNVTDVNGPDPIPIKNSEGSASPFNWAENSFVNKPNLKRNVDSEFKWTSSIIPINVDQKLISQIDQNFGTLIERKPASPPLKKLKSDVSPLQDESSDTPNQNCKISPQREIKYHLKRSPIGPTHIKKLHASPIATTNST</sequence>
<dbReference type="Pfam" id="PF14111">
    <property type="entry name" value="DUF4283"/>
    <property type="match status" value="1"/>
</dbReference>
<dbReference type="Pfam" id="PF14392">
    <property type="entry name" value="zf-CCHC_4"/>
    <property type="match status" value="1"/>
</dbReference>
<name>A0ABD3CYT3_9LAMI</name>